<dbReference type="STRING" id="1552.A7L45_11210"/>
<dbReference type="RefSeq" id="WP_071612885.1">
    <property type="nucleotide sequence ID" value="NZ_CP015756.1"/>
</dbReference>
<protein>
    <submittedName>
        <fullName evidence="2">Cupin</fullName>
    </submittedName>
</protein>
<dbReference type="PANTHER" id="PTHR43346:SF1">
    <property type="entry name" value="QUERCETIN 2,3-DIOXYGENASE-RELATED"/>
    <property type="match status" value="1"/>
</dbReference>
<keyword evidence="3" id="KW-1185">Reference proteome</keyword>
<proteinExistence type="predicted"/>
<feature type="domain" description="Cupin type-2" evidence="1">
    <location>
        <begin position="32"/>
        <end position="100"/>
    </location>
</feature>
<dbReference type="Proteomes" id="UP000182569">
    <property type="component" value="Chromosome"/>
</dbReference>
<evidence type="ECO:0000313" key="2">
    <source>
        <dbReference type="EMBL" id="APC40596.1"/>
    </source>
</evidence>
<organism evidence="2 3">
    <name type="scientific">Clostridium estertheticum subsp. estertheticum</name>
    <dbReference type="NCBI Taxonomy" id="1552"/>
    <lineage>
        <taxon>Bacteria</taxon>
        <taxon>Bacillati</taxon>
        <taxon>Bacillota</taxon>
        <taxon>Clostridia</taxon>
        <taxon>Eubacteriales</taxon>
        <taxon>Clostridiaceae</taxon>
        <taxon>Clostridium</taxon>
    </lineage>
</organism>
<evidence type="ECO:0000313" key="3">
    <source>
        <dbReference type="Proteomes" id="UP000182569"/>
    </source>
</evidence>
<gene>
    <name evidence="2" type="ORF">A7L45_11210</name>
</gene>
<dbReference type="KEGG" id="ceu:A7L45_11210"/>
<dbReference type="Pfam" id="PF07883">
    <property type="entry name" value="Cupin_2"/>
    <property type="match status" value="1"/>
</dbReference>
<dbReference type="InterPro" id="IPR011051">
    <property type="entry name" value="RmlC_Cupin_sf"/>
</dbReference>
<dbReference type="EMBL" id="CP015756">
    <property type="protein sequence ID" value="APC40596.1"/>
    <property type="molecule type" value="Genomic_DNA"/>
</dbReference>
<sequence>MKIEKILDKIVYNEEKFTKRIIFKEDRVLNFVLNFKPGQGVPAHNHEQSDLIIHVLVGQGDMGVDGINYKITQGDIIHCKGTEIFSLTNTSDKDMSCYVILAPNPSPMYSKEVM</sequence>
<dbReference type="Gene3D" id="2.60.120.10">
    <property type="entry name" value="Jelly Rolls"/>
    <property type="match status" value="1"/>
</dbReference>
<reference evidence="3" key="1">
    <citation type="journal article" date="2016" name="Front. Microbiol.">
        <title>Complete Genome Sequence of Clostridium estertheticum DSM 8809, a Microbe Identified in Spoiled Vacuum Packed Beef.</title>
        <authorList>
            <person name="Yu Z."/>
            <person name="Gunn L."/>
            <person name="Brennan E."/>
            <person name="Reid R."/>
            <person name="Wall P.G."/>
            <person name="Gaora O.P."/>
            <person name="Hurley D."/>
            <person name="Bolton D."/>
            <person name="Fanning S."/>
        </authorList>
    </citation>
    <scope>NUCLEOTIDE SEQUENCE [LARGE SCALE GENOMIC DNA]</scope>
    <source>
        <strain evidence="3">DSM 8809</strain>
    </source>
</reference>
<dbReference type="InterPro" id="IPR014710">
    <property type="entry name" value="RmlC-like_jellyroll"/>
</dbReference>
<dbReference type="PANTHER" id="PTHR43346">
    <property type="entry name" value="LIGAND BINDING DOMAIN PROTEIN, PUTATIVE (AFU_ORTHOLOGUE AFUA_6G14370)-RELATED"/>
    <property type="match status" value="1"/>
</dbReference>
<dbReference type="SUPFAM" id="SSF51182">
    <property type="entry name" value="RmlC-like cupins"/>
    <property type="match status" value="1"/>
</dbReference>
<evidence type="ECO:0000259" key="1">
    <source>
        <dbReference type="Pfam" id="PF07883"/>
    </source>
</evidence>
<dbReference type="InterPro" id="IPR052538">
    <property type="entry name" value="Flavonoid_dioxygenase-like"/>
</dbReference>
<dbReference type="AlphaFoldDB" id="A0A1J0GGS6"/>
<dbReference type="OrthoDB" id="6311549at2"/>
<accession>A0A1J0GGS6</accession>
<dbReference type="InterPro" id="IPR013096">
    <property type="entry name" value="Cupin_2"/>
</dbReference>
<name>A0A1J0GGS6_9CLOT</name>